<gene>
    <name evidence="1" type="ORF">ERS852392_03520</name>
</gene>
<reference evidence="1 2" key="1">
    <citation type="submission" date="2015-09" db="EMBL/GenBank/DDBJ databases">
        <authorList>
            <consortium name="Pathogen Informatics"/>
        </authorList>
    </citation>
    <scope>NUCLEOTIDE SEQUENCE [LARGE SCALE GENOMIC DNA]</scope>
    <source>
        <strain evidence="1 2">2789STDY5608835</strain>
    </source>
</reference>
<name>A0A174G2K3_9FIRM</name>
<evidence type="ECO:0000313" key="1">
    <source>
        <dbReference type="EMBL" id="CUO56211.1"/>
    </source>
</evidence>
<proteinExistence type="predicted"/>
<organism evidence="1 2">
    <name type="scientific">Roseburia inulinivorans</name>
    <dbReference type="NCBI Taxonomy" id="360807"/>
    <lineage>
        <taxon>Bacteria</taxon>
        <taxon>Bacillati</taxon>
        <taxon>Bacillota</taxon>
        <taxon>Clostridia</taxon>
        <taxon>Lachnospirales</taxon>
        <taxon>Lachnospiraceae</taxon>
        <taxon>Roseburia</taxon>
    </lineage>
</organism>
<dbReference type="AlphaFoldDB" id="A0A174G2K3"/>
<dbReference type="Proteomes" id="UP000095395">
    <property type="component" value="Unassembled WGS sequence"/>
</dbReference>
<evidence type="ECO:0000313" key="2">
    <source>
        <dbReference type="Proteomes" id="UP000095395"/>
    </source>
</evidence>
<accession>A0A174G2K3</accession>
<sequence length="53" mass="6549">MFRIISYMFGVRHARLENLGEGRQNHLSQLHRHKALLYICRHYKNNGKIRWWV</sequence>
<dbReference type="EMBL" id="CYYR01000051">
    <property type="protein sequence ID" value="CUO56211.1"/>
    <property type="molecule type" value="Genomic_DNA"/>
</dbReference>
<protein>
    <submittedName>
        <fullName evidence="1">Uncharacterized protein</fullName>
    </submittedName>
</protein>